<name>A0A226D827_FOLCA</name>
<keyword evidence="2" id="KW-1185">Reference proteome</keyword>
<accession>A0A226D827</accession>
<sequence>MTATSYYLLARWQRSYRITYTRGQSSQFYPHQSIPSSGKFDELVNSDLQIMTTANPSSIISFIPGQKAGFCCRWKLGVKLHEFVRSISESRKLSKLGFDTAHTFAIMDSNTDIRPVQTWLRLNGKRLIIDSKEDTPFVMVWLTLGFKNCFHPMLSKWFAYFSASGIENKLEHQEWMRELFKRLIN</sequence>
<protein>
    <submittedName>
        <fullName evidence="1">Uncharacterized protein</fullName>
    </submittedName>
</protein>
<gene>
    <name evidence="1" type="ORF">Fcan01_24395</name>
</gene>
<organism evidence="1 2">
    <name type="scientific">Folsomia candida</name>
    <name type="common">Springtail</name>
    <dbReference type="NCBI Taxonomy" id="158441"/>
    <lineage>
        <taxon>Eukaryota</taxon>
        <taxon>Metazoa</taxon>
        <taxon>Ecdysozoa</taxon>
        <taxon>Arthropoda</taxon>
        <taxon>Hexapoda</taxon>
        <taxon>Collembola</taxon>
        <taxon>Entomobryomorpha</taxon>
        <taxon>Isotomoidea</taxon>
        <taxon>Isotomidae</taxon>
        <taxon>Proisotominae</taxon>
        <taxon>Folsomia</taxon>
    </lineage>
</organism>
<evidence type="ECO:0000313" key="1">
    <source>
        <dbReference type="EMBL" id="OXA41014.1"/>
    </source>
</evidence>
<dbReference type="Proteomes" id="UP000198287">
    <property type="component" value="Unassembled WGS sequence"/>
</dbReference>
<evidence type="ECO:0000313" key="2">
    <source>
        <dbReference type="Proteomes" id="UP000198287"/>
    </source>
</evidence>
<reference evidence="1 2" key="1">
    <citation type="submission" date="2015-12" db="EMBL/GenBank/DDBJ databases">
        <title>The genome of Folsomia candida.</title>
        <authorList>
            <person name="Faddeeva A."/>
            <person name="Derks M.F."/>
            <person name="Anvar Y."/>
            <person name="Smit S."/>
            <person name="Van Straalen N."/>
            <person name="Roelofs D."/>
        </authorList>
    </citation>
    <scope>NUCLEOTIDE SEQUENCE [LARGE SCALE GENOMIC DNA]</scope>
    <source>
        <strain evidence="1 2">VU population</strain>
        <tissue evidence="1">Whole body</tissue>
    </source>
</reference>
<proteinExistence type="predicted"/>
<dbReference type="EMBL" id="LNIX01000031">
    <property type="protein sequence ID" value="OXA41014.1"/>
    <property type="molecule type" value="Genomic_DNA"/>
</dbReference>
<dbReference type="AlphaFoldDB" id="A0A226D827"/>
<comment type="caution">
    <text evidence="1">The sequence shown here is derived from an EMBL/GenBank/DDBJ whole genome shotgun (WGS) entry which is preliminary data.</text>
</comment>